<dbReference type="Proteomes" id="UP000756530">
    <property type="component" value="Unassembled WGS sequence"/>
</dbReference>
<dbReference type="EMBL" id="JAHUZE010000004">
    <property type="protein sequence ID" value="MBV7380337.1"/>
    <property type="molecule type" value="Genomic_DNA"/>
</dbReference>
<name>A0ABS6T528_9RHOB</name>
<evidence type="ECO:0000313" key="1">
    <source>
        <dbReference type="EMBL" id="MBV7380337.1"/>
    </source>
</evidence>
<proteinExistence type="predicted"/>
<reference evidence="1 2" key="1">
    <citation type="submission" date="2021-05" db="EMBL/GenBank/DDBJ databases">
        <title>Culturable bacteria isolated from Daya Bay.</title>
        <authorList>
            <person name="Zheng W."/>
            <person name="Yu S."/>
            <person name="Huang Y."/>
        </authorList>
    </citation>
    <scope>NUCLEOTIDE SEQUENCE [LARGE SCALE GENOMIC DNA]</scope>
    <source>
        <strain evidence="1 2">DP4N28-5</strain>
    </source>
</reference>
<sequence>MKLELRMPFRPMLVALCLLPLFASPLRAQGIGIEWEIVNRFAPFQALSTTRDGGNVGDRGMAVGLFETYGMADGETVGEWHARFIADHGRMTSPYEAFLRAPLGELHWDPDKAEHRAELLKFVKEEDGDDTYIYARVWAVDEDGERLTTGQCDWNVTFAPWPCAEEVPIKMQLRGATLRVTRGATEAVDYLEPEHLVIVGIGDSYATGEGNPDVPARWKTSDTQSAADQGVKWFTRFWNYHTLPDRRWIDDRCHRSFFSHQSLTALKLASDDPHRFVTFLHYACTGAEIFDGMIAPQYQSWEEEERRYVPYAQVNAAVRELCTGPLRLRPNSAGFANREYHPVTQTELRNITNYYEFHRRPQAKTTLYRDTRLRPDDPFDRNVLRGVRGYYGNAYPWSGLMDCPLARLRVPDYLFLSAGGNDIGFADIVRYFLLPADGLSDLEATLAYPDVCPGVPYQNSDEYSSIRRHCLRSAGGIWPNASDLIQGRYVGGATPFVGGMDQRYTLFFNVLQRRLRVAPGQIVMTQYPDPLRTEAPTSDACDPLTEVERAAVFGAPADVVDALSPWEGVRTAIPSLIGRNWPLNLTQEEAQNVLGQFDDLRAVLAETATARGVDMVCDTRDAFVGYGWWQGEHLNFPNAVLKGAPEWWNARDWDPFPHIGPGQGRAIRTANDSVMVQPHHKTALTAPVHPNLTGHGLIADIVFDHLSASDGPPN</sequence>
<evidence type="ECO:0008006" key="3">
    <source>
        <dbReference type="Google" id="ProtNLM"/>
    </source>
</evidence>
<dbReference type="RefSeq" id="WP_218393549.1">
    <property type="nucleotide sequence ID" value="NZ_JAHUZE010000004.1"/>
</dbReference>
<keyword evidence="2" id="KW-1185">Reference proteome</keyword>
<organism evidence="1 2">
    <name type="scientific">Maritimibacter dapengensis</name>
    <dbReference type="NCBI Taxonomy" id="2836868"/>
    <lineage>
        <taxon>Bacteria</taxon>
        <taxon>Pseudomonadati</taxon>
        <taxon>Pseudomonadota</taxon>
        <taxon>Alphaproteobacteria</taxon>
        <taxon>Rhodobacterales</taxon>
        <taxon>Roseobacteraceae</taxon>
        <taxon>Maritimibacter</taxon>
    </lineage>
</organism>
<accession>A0ABS6T528</accession>
<protein>
    <recommendedName>
        <fullName evidence="3">GDSL-like Lipase/Acylhydrolase family protein</fullName>
    </recommendedName>
</protein>
<evidence type="ECO:0000313" key="2">
    <source>
        <dbReference type="Proteomes" id="UP000756530"/>
    </source>
</evidence>
<comment type="caution">
    <text evidence="1">The sequence shown here is derived from an EMBL/GenBank/DDBJ whole genome shotgun (WGS) entry which is preliminary data.</text>
</comment>
<gene>
    <name evidence="1" type="ORF">KJP28_15535</name>
</gene>